<feature type="transmembrane region" description="Helical" evidence="6">
    <location>
        <begin position="175"/>
        <end position="195"/>
    </location>
</feature>
<evidence type="ECO:0000256" key="3">
    <source>
        <dbReference type="ARBA" id="ARBA00022692"/>
    </source>
</evidence>
<evidence type="ECO:0000313" key="8">
    <source>
        <dbReference type="Proteomes" id="UP000494165"/>
    </source>
</evidence>
<feature type="transmembrane region" description="Helical" evidence="6">
    <location>
        <begin position="220"/>
        <end position="244"/>
    </location>
</feature>
<keyword evidence="5 6" id="KW-0472">Membrane</keyword>
<comment type="similarity">
    <text evidence="6">Belongs to the insect chemoreceptor superfamily. Gustatory receptor (GR) family.</text>
</comment>
<keyword evidence="4 6" id="KW-1133">Transmembrane helix</keyword>
<comment type="function">
    <text evidence="6">Gustatory receptor which mediates acceptance or avoidance behavior, depending on its substrates.</text>
</comment>
<feature type="transmembrane region" description="Helical" evidence="6">
    <location>
        <begin position="339"/>
        <end position="363"/>
    </location>
</feature>
<comment type="subcellular location">
    <subcellularLocation>
        <location evidence="1 6">Cell membrane</location>
        <topology evidence="1 6">Multi-pass membrane protein</topology>
    </subcellularLocation>
</comment>
<comment type="caution">
    <text evidence="7">The sequence shown here is derived from an EMBL/GenBank/DDBJ whole genome shotgun (WGS) entry which is preliminary data.</text>
</comment>
<dbReference type="GO" id="GO:0007165">
    <property type="term" value="P:signal transduction"/>
    <property type="evidence" value="ECO:0007669"/>
    <property type="project" value="UniProtKB-KW"/>
</dbReference>
<gene>
    <name evidence="7" type="ORF">CLODIP_2_CD04614</name>
</gene>
<keyword evidence="2 6" id="KW-1003">Cell membrane</keyword>
<evidence type="ECO:0000256" key="1">
    <source>
        <dbReference type="ARBA" id="ARBA00004651"/>
    </source>
</evidence>
<protein>
    <recommendedName>
        <fullName evidence="6">Gustatory receptor</fullName>
    </recommendedName>
</protein>
<evidence type="ECO:0000256" key="5">
    <source>
        <dbReference type="ARBA" id="ARBA00023136"/>
    </source>
</evidence>
<dbReference type="AlphaFoldDB" id="A0A8S1CQ63"/>
<accession>A0A8S1CQ63</accession>
<dbReference type="InterPro" id="IPR013604">
    <property type="entry name" value="7TM_chemorcpt"/>
</dbReference>
<keyword evidence="6" id="KW-0675">Receptor</keyword>
<evidence type="ECO:0000313" key="7">
    <source>
        <dbReference type="EMBL" id="CAB3371387.1"/>
    </source>
</evidence>
<dbReference type="Pfam" id="PF08395">
    <property type="entry name" value="7tm_7"/>
    <property type="match status" value="1"/>
</dbReference>
<keyword evidence="3 6" id="KW-0812">Transmembrane</keyword>
<evidence type="ECO:0000256" key="4">
    <source>
        <dbReference type="ARBA" id="ARBA00022989"/>
    </source>
</evidence>
<feature type="transmembrane region" description="Helical" evidence="6">
    <location>
        <begin position="130"/>
        <end position="155"/>
    </location>
</feature>
<sequence length="415" mass="45900">MWTSFIAQLDPAGEGAAPLSLVSPVGASTCPLLPSRFANLSYFSQSQSDETASLLADCNPSSRTRSATSFPAMRSGVLLVLCGLLTARAALGITISTFGGMSFRLVHFLCKITCVMPLKRDQRGHFAEDPVLLGWSLFCMFLAAAESIYSCYGLLRDVVSHSTPRHGDRVGNMLSVIAKLVTLAQICAITAKLILGRRDLARLTNLLVQVRARLVNTQKFSFEVFVTCVVMTAATFATFVAYVQVQDLKNFTGWRLTAAVLEPLVRFVSCFVLSGVNLQFWGFCQVMREGYTEINKQLLGLDAGLKGKQRSRKQILASMSELRGCRSRLCDAVEQLNQLFGMCVLLALLFYNIYVHVVVYLVLTRLIDFIYDSSNEVNLNTTLVWLAIDVFFVATYFHGCITTSLEVSTKFPKFI</sequence>
<name>A0A8S1CQ63_9INSE</name>
<proteinExistence type="inferred from homology"/>
<evidence type="ECO:0000256" key="6">
    <source>
        <dbReference type="RuleBase" id="RU363108"/>
    </source>
</evidence>
<dbReference type="GO" id="GO:0050909">
    <property type="term" value="P:sensory perception of taste"/>
    <property type="evidence" value="ECO:0007669"/>
    <property type="project" value="InterPro"/>
</dbReference>
<feature type="transmembrane region" description="Helical" evidence="6">
    <location>
        <begin position="383"/>
        <end position="405"/>
    </location>
</feature>
<dbReference type="Proteomes" id="UP000494165">
    <property type="component" value="Unassembled WGS sequence"/>
</dbReference>
<feature type="transmembrane region" description="Helical" evidence="6">
    <location>
        <begin position="75"/>
        <end position="95"/>
    </location>
</feature>
<organism evidence="7 8">
    <name type="scientific">Cloeon dipterum</name>
    <dbReference type="NCBI Taxonomy" id="197152"/>
    <lineage>
        <taxon>Eukaryota</taxon>
        <taxon>Metazoa</taxon>
        <taxon>Ecdysozoa</taxon>
        <taxon>Arthropoda</taxon>
        <taxon>Hexapoda</taxon>
        <taxon>Insecta</taxon>
        <taxon>Pterygota</taxon>
        <taxon>Palaeoptera</taxon>
        <taxon>Ephemeroptera</taxon>
        <taxon>Pisciforma</taxon>
        <taxon>Baetidae</taxon>
        <taxon>Cloeon</taxon>
    </lineage>
</organism>
<dbReference type="GO" id="GO:0005886">
    <property type="term" value="C:plasma membrane"/>
    <property type="evidence" value="ECO:0007669"/>
    <property type="project" value="UniProtKB-SubCell"/>
</dbReference>
<keyword evidence="6" id="KW-0807">Transducer</keyword>
<keyword evidence="8" id="KW-1185">Reference proteome</keyword>
<dbReference type="EMBL" id="CADEPI010000061">
    <property type="protein sequence ID" value="CAB3371387.1"/>
    <property type="molecule type" value="Genomic_DNA"/>
</dbReference>
<feature type="transmembrane region" description="Helical" evidence="6">
    <location>
        <begin position="264"/>
        <end position="284"/>
    </location>
</feature>
<evidence type="ECO:0000256" key="2">
    <source>
        <dbReference type="ARBA" id="ARBA00022475"/>
    </source>
</evidence>
<reference evidence="7 8" key="1">
    <citation type="submission" date="2020-04" db="EMBL/GenBank/DDBJ databases">
        <authorList>
            <person name="Alioto T."/>
            <person name="Alioto T."/>
            <person name="Gomez Garrido J."/>
        </authorList>
    </citation>
    <scope>NUCLEOTIDE SEQUENCE [LARGE SCALE GENOMIC DNA]</scope>
</reference>